<dbReference type="Proteomes" id="UP000554235">
    <property type="component" value="Unassembled WGS sequence"/>
</dbReference>
<keyword evidence="5" id="KW-1185">Reference proteome</keyword>
<reference evidence="4 5" key="1">
    <citation type="submission" date="2020-01" db="EMBL/GenBank/DDBJ databases">
        <title>Identification and distribution of gene clusters putatively required for synthesis of sphingolipid metabolism inhibitors in phylogenetically diverse species of the filamentous fungus Fusarium.</title>
        <authorList>
            <person name="Kim H.-S."/>
            <person name="Busman M."/>
            <person name="Brown D.W."/>
            <person name="Divon H."/>
            <person name="Uhlig S."/>
            <person name="Proctor R.H."/>
        </authorList>
    </citation>
    <scope>NUCLEOTIDE SEQUENCE [LARGE SCALE GENOMIC DNA]</scope>
    <source>
        <strain evidence="4 5">NRRL 20459</strain>
    </source>
</reference>
<comment type="caution">
    <text evidence="4">The sequence shown here is derived from an EMBL/GenBank/DDBJ whole genome shotgun (WGS) entry which is preliminary data.</text>
</comment>
<gene>
    <name evidence="4" type="ORF">FALBO_4613</name>
</gene>
<evidence type="ECO:0000313" key="5">
    <source>
        <dbReference type="Proteomes" id="UP000554235"/>
    </source>
</evidence>
<comment type="similarity">
    <text evidence="1">Belongs to the short-chain dehydrogenases/reductases (SDR) family.</text>
</comment>
<keyword evidence="3" id="KW-0560">Oxidoreductase</keyword>
<evidence type="ECO:0000256" key="2">
    <source>
        <dbReference type="ARBA" id="ARBA00022857"/>
    </source>
</evidence>
<accession>A0A8H4PG72</accession>
<dbReference type="InterPro" id="IPR002347">
    <property type="entry name" value="SDR_fam"/>
</dbReference>
<dbReference type="PRINTS" id="PR00081">
    <property type="entry name" value="GDHRDH"/>
</dbReference>
<dbReference type="InterPro" id="IPR036291">
    <property type="entry name" value="NAD(P)-bd_dom_sf"/>
</dbReference>
<organism evidence="4 5">
    <name type="scientific">Fusarium albosuccineum</name>
    <dbReference type="NCBI Taxonomy" id="1237068"/>
    <lineage>
        <taxon>Eukaryota</taxon>
        <taxon>Fungi</taxon>
        <taxon>Dikarya</taxon>
        <taxon>Ascomycota</taxon>
        <taxon>Pezizomycotina</taxon>
        <taxon>Sordariomycetes</taxon>
        <taxon>Hypocreomycetidae</taxon>
        <taxon>Hypocreales</taxon>
        <taxon>Nectriaceae</taxon>
        <taxon>Fusarium</taxon>
        <taxon>Fusarium decemcellulare species complex</taxon>
    </lineage>
</organism>
<dbReference type="Pfam" id="PF00106">
    <property type="entry name" value="adh_short"/>
    <property type="match status" value="1"/>
</dbReference>
<dbReference type="PANTHER" id="PTHR24320">
    <property type="entry name" value="RETINOL DEHYDROGENASE"/>
    <property type="match status" value="1"/>
</dbReference>
<dbReference type="SUPFAM" id="SSF51735">
    <property type="entry name" value="NAD(P)-binding Rossmann-fold domains"/>
    <property type="match status" value="1"/>
</dbReference>
<evidence type="ECO:0000313" key="4">
    <source>
        <dbReference type="EMBL" id="KAF4468496.1"/>
    </source>
</evidence>
<dbReference type="Gene3D" id="3.40.50.720">
    <property type="entry name" value="NAD(P)-binding Rossmann-like Domain"/>
    <property type="match status" value="1"/>
</dbReference>
<proteinExistence type="inferred from homology"/>
<keyword evidence="2" id="KW-0521">NADP</keyword>
<dbReference type="GO" id="GO:0016491">
    <property type="term" value="F:oxidoreductase activity"/>
    <property type="evidence" value="ECO:0007669"/>
    <property type="project" value="UniProtKB-KW"/>
</dbReference>
<dbReference type="AlphaFoldDB" id="A0A8H4PG72"/>
<sequence>MGSGCENCPGPIGDPDSVPGVELAVLDHEEVLRPKWDLKEIPSQLGRIALVTGANNPDGIGFHVAHQLALKGAKVYVGARSCEKANAAIRDMLHKSPELDAALIAPFAADMGNVRDVQRASRALTLQENRLDILVNNAAVVSTPFRKNSDGIAVSFATNHLGTFVLTKMLTPLLIETGRAHAEPPRIINVASTSHHAVPQGTTFSSLEDFNNSFGNLGSFLSKFLRYGYSKLANILHLKELQRRLDGNGANVLAMSVHPTTGVTNAMIRHQGGADGEPVRLEPSPLDGATTILYAAAHPEPKQDRIKFAGSFIMPFGCVNEPSEDAQNPDLARQLWETTESVLGNIMI</sequence>
<name>A0A8H4PG72_9HYPO</name>
<protein>
    <submittedName>
        <fullName evidence="4">Light induced alcohol dehydrogenase Bli-4</fullName>
    </submittedName>
</protein>
<dbReference type="OrthoDB" id="191139at2759"/>
<evidence type="ECO:0000256" key="1">
    <source>
        <dbReference type="ARBA" id="ARBA00006484"/>
    </source>
</evidence>
<dbReference type="PANTHER" id="PTHR24320:SF282">
    <property type="entry name" value="WW DOMAIN-CONTAINING OXIDOREDUCTASE"/>
    <property type="match status" value="1"/>
</dbReference>
<dbReference type="EMBL" id="JAADYS010000605">
    <property type="protein sequence ID" value="KAF4468496.1"/>
    <property type="molecule type" value="Genomic_DNA"/>
</dbReference>
<evidence type="ECO:0000256" key="3">
    <source>
        <dbReference type="ARBA" id="ARBA00023002"/>
    </source>
</evidence>